<dbReference type="RefSeq" id="WP_039664351.1">
    <property type="nucleotide sequence ID" value="NZ_CP007772.1"/>
</dbReference>
<name>A0A0A8HBW5_9BACT</name>
<reference evidence="2 3" key="1">
    <citation type="journal article" date="2014" name="Genome Biol. Evol.">
        <title>Comparative Genomics of the Campylobacter lari Group.</title>
        <authorList>
            <person name="Miller W.G."/>
            <person name="Yee E."/>
            <person name="Chapman M.H."/>
            <person name="Smith T.P."/>
            <person name="Bono J.L."/>
            <person name="Huynh S."/>
            <person name="Parker C.T."/>
            <person name="Vandamme P."/>
            <person name="Luong K."/>
            <person name="Korlach J."/>
        </authorList>
    </citation>
    <scope>NUCLEOTIDE SEQUENCE [LARGE SCALE GENOMIC DNA]</scope>
    <source>
        <strain evidence="2 3">LMG 24374</strain>
    </source>
</reference>
<dbReference type="Proteomes" id="UP000031135">
    <property type="component" value="Chromosome"/>
</dbReference>
<proteinExistence type="predicted"/>
<organism evidence="2 3">
    <name type="scientific">Campylobacter subantarcticus LMG 24374</name>
    <dbReference type="NCBI Taxonomy" id="1388751"/>
    <lineage>
        <taxon>Bacteria</taxon>
        <taxon>Pseudomonadati</taxon>
        <taxon>Campylobacterota</taxon>
        <taxon>Epsilonproteobacteria</taxon>
        <taxon>Campylobacterales</taxon>
        <taxon>Campylobacteraceae</taxon>
        <taxon>Campylobacter</taxon>
    </lineage>
</organism>
<protein>
    <submittedName>
        <fullName evidence="2">Competence/damage-inducible domain protein</fullName>
    </submittedName>
</protein>
<dbReference type="InterPro" id="IPR008136">
    <property type="entry name" value="CinA_C"/>
</dbReference>
<dbReference type="Pfam" id="PF02464">
    <property type="entry name" value="CinA"/>
    <property type="match status" value="1"/>
</dbReference>
<evidence type="ECO:0000259" key="1">
    <source>
        <dbReference type="Pfam" id="PF02464"/>
    </source>
</evidence>
<dbReference type="Gene3D" id="3.90.950.20">
    <property type="entry name" value="CinA-like"/>
    <property type="match status" value="1"/>
</dbReference>
<gene>
    <name evidence="2" type="primary">cinA</name>
    <name evidence="2" type="ORF">CSUB8521_1336</name>
</gene>
<dbReference type="NCBIfam" id="TIGR00199">
    <property type="entry name" value="PncC_domain"/>
    <property type="match status" value="1"/>
</dbReference>
<dbReference type="EMBL" id="CP007772">
    <property type="protein sequence ID" value="AJC91165.1"/>
    <property type="molecule type" value="Genomic_DNA"/>
</dbReference>
<evidence type="ECO:0000313" key="3">
    <source>
        <dbReference type="Proteomes" id="UP000031135"/>
    </source>
</evidence>
<feature type="domain" description="CinA C-terminal" evidence="1">
    <location>
        <begin position="207"/>
        <end position="354"/>
    </location>
</feature>
<dbReference type="AlphaFoldDB" id="A0A0A8HBW5"/>
<dbReference type="InterPro" id="IPR036653">
    <property type="entry name" value="CinA-like_C"/>
</dbReference>
<sequence length="363" mass="41100">MKHLIIIIGNEIIINENYMHYIQEEYKKQFLELHELKFINKPDKELPFLLEKLSKEYSYITIFSISEYYATIAKIIATLNDDVLILENDTLVPSKALREKNSFLSSFEQCHINLLNINIEQKLPLILQNPELDYAYFCLLDIDEMSANILLSTLTTSFEIQTCSSALLDNLICIRANASQYGKLEGFLKGVFKLFAGKVFLGNDPIKFIAKKLLEKNLKISFAESCTAGLCASKFAENSGISNVFEGSLITYSNRLKNSWLGVSNDTLESVGEYSDRCIYFMLKGVFKTTNCDFALALSGVAGEENDKNTKAGTIYIGAMYKDGTFLQECIHIQGNRNYTREQASLAAYCLMLRLKPEIFFGV</sequence>
<dbReference type="OrthoDB" id="9801454at2"/>
<dbReference type="HOGENOM" id="CLU_764884_0_0_7"/>
<dbReference type="SUPFAM" id="SSF142433">
    <property type="entry name" value="CinA-like"/>
    <property type="match status" value="1"/>
</dbReference>
<evidence type="ECO:0000313" key="2">
    <source>
        <dbReference type="EMBL" id="AJC91165.1"/>
    </source>
</evidence>
<accession>A0A0A8HBW5</accession>
<dbReference type="KEGG" id="csm:CSUB8521_1336"/>